<proteinExistence type="predicted"/>
<evidence type="ECO:0000313" key="2">
    <source>
        <dbReference type="EMBL" id="WTU72427.1"/>
    </source>
</evidence>
<name>A0AAU2JK90_9ACTN</name>
<feature type="region of interest" description="Disordered" evidence="1">
    <location>
        <begin position="100"/>
        <end position="126"/>
    </location>
</feature>
<sequence length="126" mass="13956">MVMWLRAYDEVRGLWQYFEGDDEGHVLRQVDLRGDDGTPVTAASLDEVLRFQERADIATMSRYERRYGLVAEGRLTGWEESPGAGAISAEAFETVWLEARRTLGATPTRPEADPGADPEADPGAGR</sequence>
<protein>
    <submittedName>
        <fullName evidence="2">Uncharacterized protein</fullName>
    </submittedName>
</protein>
<reference evidence="2" key="1">
    <citation type="submission" date="2022-10" db="EMBL/GenBank/DDBJ databases">
        <title>The complete genomes of actinobacterial strains from the NBC collection.</title>
        <authorList>
            <person name="Joergensen T.S."/>
            <person name="Alvarez Arevalo M."/>
            <person name="Sterndorff E.B."/>
            <person name="Faurdal D."/>
            <person name="Vuksanovic O."/>
            <person name="Mourched A.-S."/>
            <person name="Charusanti P."/>
            <person name="Shaw S."/>
            <person name="Blin K."/>
            <person name="Weber T."/>
        </authorList>
    </citation>
    <scope>NUCLEOTIDE SEQUENCE</scope>
    <source>
        <strain evidence="2">NBC_00049</strain>
    </source>
</reference>
<evidence type="ECO:0000256" key="1">
    <source>
        <dbReference type="SAM" id="MobiDB-lite"/>
    </source>
</evidence>
<organism evidence="2">
    <name type="scientific">Streptomyces sp. NBC_00049</name>
    <dbReference type="NCBI Taxonomy" id="2903617"/>
    <lineage>
        <taxon>Bacteria</taxon>
        <taxon>Bacillati</taxon>
        <taxon>Actinomycetota</taxon>
        <taxon>Actinomycetes</taxon>
        <taxon>Kitasatosporales</taxon>
        <taxon>Streptomycetaceae</taxon>
        <taxon>Streptomyces</taxon>
    </lineage>
</organism>
<gene>
    <name evidence="2" type="ORF">OG327_03240</name>
</gene>
<accession>A0AAU2JK90</accession>
<dbReference type="EMBL" id="CP108264">
    <property type="protein sequence ID" value="WTU72427.1"/>
    <property type="molecule type" value="Genomic_DNA"/>
</dbReference>
<dbReference type="AlphaFoldDB" id="A0AAU2JK90"/>